<dbReference type="RefSeq" id="WP_109324367.1">
    <property type="nucleotide sequence ID" value="NZ_CP029346.1"/>
</dbReference>
<dbReference type="Pfam" id="PF08889">
    <property type="entry name" value="WbqC"/>
    <property type="match status" value="1"/>
</dbReference>
<dbReference type="EMBL" id="CP029346">
    <property type="protein sequence ID" value="AWL10243.1"/>
    <property type="molecule type" value="Genomic_DNA"/>
</dbReference>
<protein>
    <recommendedName>
        <fullName evidence="3">Glycine transferase</fullName>
    </recommendedName>
</protein>
<sequence>MSVAIMQPYFFPYLGYFQLVQAVDDFVFYDDVMFIKKGWINRNQILMQQKAFLFTIPLEKQSQNKSIRESTIAWGPEFPNKWLQQLQSAYKKAPQFIPVMDLIESVLQDKPTSIADLAATSVIKTWQYVGLEKRFHFSSQLGVSKDLERAERLMAITGHLGSNQYINAKNGQELYQKEYFAEQGFQLNFLNQSLPAYFQGGQNDFVQGLSMIDVLMWNSKEDIKNMLSTYSLI</sequence>
<dbReference type="AlphaFoldDB" id="A0A2S2DY29"/>
<dbReference type="InterPro" id="IPR014985">
    <property type="entry name" value="WbqC"/>
</dbReference>
<organism evidence="1 2">
    <name type="scientific">Aquirufa nivalisilvae</name>
    <dbReference type="NCBI Taxonomy" id="2516557"/>
    <lineage>
        <taxon>Bacteria</taxon>
        <taxon>Pseudomonadati</taxon>
        <taxon>Bacteroidota</taxon>
        <taxon>Cytophagia</taxon>
        <taxon>Cytophagales</taxon>
        <taxon>Flectobacillaceae</taxon>
        <taxon>Aquirufa</taxon>
    </lineage>
</organism>
<evidence type="ECO:0000313" key="1">
    <source>
        <dbReference type="EMBL" id="AWL10243.1"/>
    </source>
</evidence>
<accession>A0A2S2DY29</accession>
<evidence type="ECO:0008006" key="3">
    <source>
        <dbReference type="Google" id="ProtNLM"/>
    </source>
</evidence>
<dbReference type="OrthoDB" id="3611744at2"/>
<keyword evidence="2" id="KW-1185">Reference proteome</keyword>
<dbReference type="KEGG" id="psez:HME7025_02402"/>
<gene>
    <name evidence="1" type="ORF">HME7025_02402</name>
</gene>
<dbReference type="Proteomes" id="UP000245468">
    <property type="component" value="Chromosome"/>
</dbReference>
<proteinExistence type="predicted"/>
<evidence type="ECO:0000313" key="2">
    <source>
        <dbReference type="Proteomes" id="UP000245468"/>
    </source>
</evidence>
<reference evidence="2" key="1">
    <citation type="submission" date="2018-05" db="EMBL/GenBank/DDBJ databases">
        <title>Pseudarcicella sp. HME7025 Genome sequencing and assembly.</title>
        <authorList>
            <person name="Kim H."/>
            <person name="Kang H."/>
            <person name="Joh K."/>
        </authorList>
    </citation>
    <scope>NUCLEOTIDE SEQUENCE [LARGE SCALE GENOMIC DNA]</scope>
    <source>
        <strain evidence="2">HME7025</strain>
    </source>
</reference>
<name>A0A2S2DY29_9BACT</name>